<dbReference type="OMA" id="SSMINTQ"/>
<feature type="compositionally biased region" description="Acidic residues" evidence="1">
    <location>
        <begin position="1"/>
        <end position="10"/>
    </location>
</feature>
<dbReference type="Proteomes" id="UP000078387">
    <property type="component" value="Unassembled WGS sequence"/>
</dbReference>
<name>A0A5K1VAL6_ENTHI</name>
<protein>
    <submittedName>
        <fullName evidence="2">Uncharacterized protein</fullName>
    </submittedName>
</protein>
<gene>
    <name evidence="2" type="ORF">CL6EHI_052200</name>
</gene>
<dbReference type="VEuPathDB" id="AmoebaDB:KM1_124830"/>
<dbReference type="EMBL" id="BDEQ01000001">
    <property type="protein sequence ID" value="GAT97751.1"/>
    <property type="molecule type" value="Genomic_DNA"/>
</dbReference>
<feature type="region of interest" description="Disordered" evidence="1">
    <location>
        <begin position="1"/>
        <end position="38"/>
    </location>
</feature>
<dbReference type="VEuPathDB" id="AmoebaDB:EHI5A_131290"/>
<sequence>MSLSESESDEVIVGQLPQDRKSLLDGEEDEDGPIDTTTNIDKLKNERFENVPQDESAVIEPCKYSYEGEVVENEEWDWKNEKFSSDDETNAENKDYFNFEESTFGYESLNHQSDGANERNDTNQVNEEQHINEKEEDKRNEMINKAIDEYLNDDSYEECMKADGH</sequence>
<feature type="region of interest" description="Disordered" evidence="1">
    <location>
        <begin position="108"/>
        <end position="139"/>
    </location>
</feature>
<evidence type="ECO:0000313" key="2">
    <source>
        <dbReference type="EMBL" id="GAT97751.1"/>
    </source>
</evidence>
<accession>A0A5K1VAL6</accession>
<comment type="caution">
    <text evidence="2">The sequence shown here is derived from an EMBL/GenBank/DDBJ whole genome shotgun (WGS) entry which is preliminary data.</text>
</comment>
<evidence type="ECO:0000313" key="3">
    <source>
        <dbReference type="Proteomes" id="UP000078387"/>
    </source>
</evidence>
<dbReference type="AlphaFoldDB" id="A0A5K1VAL6"/>
<dbReference type="VEuPathDB" id="AmoebaDB:EHI8A_154340"/>
<proteinExistence type="predicted"/>
<evidence type="ECO:0000256" key="1">
    <source>
        <dbReference type="SAM" id="MobiDB-lite"/>
    </source>
</evidence>
<reference evidence="2 3" key="1">
    <citation type="submission" date="2016-05" db="EMBL/GenBank/DDBJ databases">
        <title>First whole genome sequencing of Entamoeba histolytica HM1:IMSS-clone-6.</title>
        <authorList>
            <person name="Mukherjee Avik.K."/>
            <person name="Izumyama S."/>
            <person name="Nakada-Tsukui K."/>
            <person name="Nozaki T."/>
        </authorList>
    </citation>
    <scope>NUCLEOTIDE SEQUENCE [LARGE SCALE GENOMIC DNA]</scope>
    <source>
        <strain evidence="2 3">HM1:IMSS clone 6</strain>
    </source>
</reference>
<organism evidence="2 3">
    <name type="scientific">Entamoeba histolytica</name>
    <dbReference type="NCBI Taxonomy" id="5759"/>
    <lineage>
        <taxon>Eukaryota</taxon>
        <taxon>Amoebozoa</taxon>
        <taxon>Evosea</taxon>
        <taxon>Archamoebae</taxon>
        <taxon>Mastigamoebida</taxon>
        <taxon>Entamoebidae</taxon>
        <taxon>Entamoeba</taxon>
    </lineage>
</organism>
<dbReference type="VEuPathDB" id="AmoebaDB:EHI7A_139010"/>
<feature type="compositionally biased region" description="Basic and acidic residues" evidence="1">
    <location>
        <begin position="116"/>
        <end position="139"/>
    </location>
</feature>
<dbReference type="VEuPathDB" id="AmoebaDB:EHI_052200"/>